<keyword evidence="3" id="KW-1185">Reference proteome</keyword>
<protein>
    <recommendedName>
        <fullName evidence="4">DUF4349 domain-containing protein</fullName>
    </recommendedName>
</protein>
<dbReference type="EMBL" id="MLCN01000014">
    <property type="protein sequence ID" value="ONG41085.1"/>
    <property type="molecule type" value="Genomic_DNA"/>
</dbReference>
<gene>
    <name evidence="2" type="ORF">BKE30_06100</name>
</gene>
<reference evidence="2 3" key="1">
    <citation type="submission" date="2016-10" db="EMBL/GenBank/DDBJ databases">
        <title>Draft Genome sequence of Alkanindiges sp. strain H1.</title>
        <authorList>
            <person name="Subhash Y."/>
            <person name="Lee S."/>
        </authorList>
    </citation>
    <scope>NUCLEOTIDE SEQUENCE [LARGE SCALE GENOMIC DNA]</scope>
    <source>
        <strain evidence="2 3">H1</strain>
    </source>
</reference>
<evidence type="ECO:0000313" key="3">
    <source>
        <dbReference type="Proteomes" id="UP000192132"/>
    </source>
</evidence>
<name>A0A1S8CWZ7_9GAMM</name>
<keyword evidence="1" id="KW-0812">Transmembrane</keyword>
<dbReference type="Proteomes" id="UP000192132">
    <property type="component" value="Unassembled WGS sequence"/>
</dbReference>
<evidence type="ECO:0008006" key="4">
    <source>
        <dbReference type="Google" id="ProtNLM"/>
    </source>
</evidence>
<feature type="transmembrane region" description="Helical" evidence="1">
    <location>
        <begin position="266"/>
        <end position="290"/>
    </location>
</feature>
<sequence length="307" mass="34853">MLQLSVLFTLLMTLTACSKQPEYADASAATGAEVQTDAAIPATDQLRQRINSQDKPELLMSEQINAVEKSRPMVKTATISFEVKDVYQTALQLEQLANDFAGFVEQKNIQKQLEDQIRRNNTGQEGTQTVYSKIRPHASMIVRIPSAQTQRFINTLPKFMLFLNEQRYEAKRLELKLLQEKLAQQSTAASAPTRTASPLATEIAQLTRQEVVDRLHYSTIELDFNQPARVRQTQDIDLHLLAKQQDGFLTRLWHAMVLGGVGFMDFIVTAMLLWPLWLVLLIAGSLIWNYKKRRGGRVVKIPENQDI</sequence>
<keyword evidence="1" id="KW-1133">Transmembrane helix</keyword>
<evidence type="ECO:0000256" key="1">
    <source>
        <dbReference type="SAM" id="Phobius"/>
    </source>
</evidence>
<dbReference type="STRING" id="1907941.BKE30_06100"/>
<proteinExistence type="predicted"/>
<comment type="caution">
    <text evidence="2">The sequence shown here is derived from an EMBL/GenBank/DDBJ whole genome shotgun (WGS) entry which is preliminary data.</text>
</comment>
<keyword evidence="1" id="KW-0472">Membrane</keyword>
<organism evidence="2 3">
    <name type="scientific">Alkanindiges hydrocarboniclasticus</name>
    <dbReference type="NCBI Taxonomy" id="1907941"/>
    <lineage>
        <taxon>Bacteria</taxon>
        <taxon>Pseudomonadati</taxon>
        <taxon>Pseudomonadota</taxon>
        <taxon>Gammaproteobacteria</taxon>
        <taxon>Moraxellales</taxon>
        <taxon>Moraxellaceae</taxon>
        <taxon>Alkanindiges</taxon>
    </lineage>
</organism>
<evidence type="ECO:0000313" key="2">
    <source>
        <dbReference type="EMBL" id="ONG41085.1"/>
    </source>
</evidence>
<dbReference type="AlphaFoldDB" id="A0A1S8CWZ7"/>
<accession>A0A1S8CWZ7</accession>